<feature type="transmembrane region" description="Helical" evidence="2">
    <location>
        <begin position="43"/>
        <end position="63"/>
    </location>
</feature>
<evidence type="ECO:0000313" key="3">
    <source>
        <dbReference type="EMBL" id="KAK4234693.1"/>
    </source>
</evidence>
<feature type="compositionally biased region" description="Basic and acidic residues" evidence="1">
    <location>
        <begin position="1"/>
        <end position="12"/>
    </location>
</feature>
<keyword evidence="2" id="KW-0812">Transmembrane</keyword>
<sequence length="116" mass="12832">MASLAADEKAEYARIPSQDDCQDEESISQNPPIEHEFKWRQRFYILLVCFISAIAAIIGGGAYKLRTAGSQYSCPILPTNHGDVQIPYSPALVKYVNKFLVGDPDTPKFMGQPLPA</sequence>
<organism evidence="3 4">
    <name type="scientific">Achaetomium macrosporum</name>
    <dbReference type="NCBI Taxonomy" id="79813"/>
    <lineage>
        <taxon>Eukaryota</taxon>
        <taxon>Fungi</taxon>
        <taxon>Dikarya</taxon>
        <taxon>Ascomycota</taxon>
        <taxon>Pezizomycotina</taxon>
        <taxon>Sordariomycetes</taxon>
        <taxon>Sordariomycetidae</taxon>
        <taxon>Sordariales</taxon>
        <taxon>Chaetomiaceae</taxon>
        <taxon>Achaetomium</taxon>
    </lineage>
</organism>
<keyword evidence="2" id="KW-0472">Membrane</keyword>
<dbReference type="AlphaFoldDB" id="A0AAN7H8S3"/>
<dbReference type="Proteomes" id="UP001303760">
    <property type="component" value="Unassembled WGS sequence"/>
</dbReference>
<reference evidence="3" key="1">
    <citation type="journal article" date="2023" name="Mol. Phylogenet. Evol.">
        <title>Genome-scale phylogeny and comparative genomics of the fungal order Sordariales.</title>
        <authorList>
            <person name="Hensen N."/>
            <person name="Bonometti L."/>
            <person name="Westerberg I."/>
            <person name="Brannstrom I.O."/>
            <person name="Guillou S."/>
            <person name="Cros-Aarteil S."/>
            <person name="Calhoun S."/>
            <person name="Haridas S."/>
            <person name="Kuo A."/>
            <person name="Mondo S."/>
            <person name="Pangilinan J."/>
            <person name="Riley R."/>
            <person name="LaButti K."/>
            <person name="Andreopoulos B."/>
            <person name="Lipzen A."/>
            <person name="Chen C."/>
            <person name="Yan M."/>
            <person name="Daum C."/>
            <person name="Ng V."/>
            <person name="Clum A."/>
            <person name="Steindorff A."/>
            <person name="Ohm R.A."/>
            <person name="Martin F."/>
            <person name="Silar P."/>
            <person name="Natvig D.O."/>
            <person name="Lalanne C."/>
            <person name="Gautier V."/>
            <person name="Ament-Velasquez S.L."/>
            <person name="Kruys A."/>
            <person name="Hutchinson M.I."/>
            <person name="Powell A.J."/>
            <person name="Barry K."/>
            <person name="Miller A.N."/>
            <person name="Grigoriev I.V."/>
            <person name="Debuchy R."/>
            <person name="Gladieux P."/>
            <person name="Hiltunen Thoren M."/>
            <person name="Johannesson H."/>
        </authorList>
    </citation>
    <scope>NUCLEOTIDE SEQUENCE</scope>
    <source>
        <strain evidence="3">CBS 532.94</strain>
    </source>
</reference>
<proteinExistence type="predicted"/>
<evidence type="ECO:0000313" key="4">
    <source>
        <dbReference type="Proteomes" id="UP001303760"/>
    </source>
</evidence>
<reference evidence="3" key="2">
    <citation type="submission" date="2023-05" db="EMBL/GenBank/DDBJ databases">
        <authorList>
            <consortium name="Lawrence Berkeley National Laboratory"/>
            <person name="Steindorff A."/>
            <person name="Hensen N."/>
            <person name="Bonometti L."/>
            <person name="Westerberg I."/>
            <person name="Brannstrom I.O."/>
            <person name="Guillou S."/>
            <person name="Cros-Aarteil S."/>
            <person name="Calhoun S."/>
            <person name="Haridas S."/>
            <person name="Kuo A."/>
            <person name="Mondo S."/>
            <person name="Pangilinan J."/>
            <person name="Riley R."/>
            <person name="Labutti K."/>
            <person name="Andreopoulos B."/>
            <person name="Lipzen A."/>
            <person name="Chen C."/>
            <person name="Yanf M."/>
            <person name="Daum C."/>
            <person name="Ng V."/>
            <person name="Clum A."/>
            <person name="Ohm R."/>
            <person name="Martin F."/>
            <person name="Silar P."/>
            <person name="Natvig D."/>
            <person name="Lalanne C."/>
            <person name="Gautier V."/>
            <person name="Ament-Velasquez S.L."/>
            <person name="Kruys A."/>
            <person name="Hutchinson M.I."/>
            <person name="Powell A.J."/>
            <person name="Barry K."/>
            <person name="Miller A.N."/>
            <person name="Grigoriev I.V."/>
            <person name="Debuchy R."/>
            <person name="Gladieux P."/>
            <person name="Thoren M.H."/>
            <person name="Johannesson H."/>
        </authorList>
    </citation>
    <scope>NUCLEOTIDE SEQUENCE</scope>
    <source>
        <strain evidence="3">CBS 532.94</strain>
    </source>
</reference>
<keyword evidence="2" id="KW-1133">Transmembrane helix</keyword>
<protein>
    <submittedName>
        <fullName evidence="3">Uncharacterized protein</fullName>
    </submittedName>
</protein>
<gene>
    <name evidence="3" type="ORF">C8A03DRAFT_37529</name>
</gene>
<accession>A0AAN7H8S3</accession>
<feature type="region of interest" description="Disordered" evidence="1">
    <location>
        <begin position="1"/>
        <end position="31"/>
    </location>
</feature>
<comment type="caution">
    <text evidence="3">The sequence shown here is derived from an EMBL/GenBank/DDBJ whole genome shotgun (WGS) entry which is preliminary data.</text>
</comment>
<evidence type="ECO:0000256" key="1">
    <source>
        <dbReference type="SAM" id="MobiDB-lite"/>
    </source>
</evidence>
<name>A0AAN7H8S3_9PEZI</name>
<keyword evidence="4" id="KW-1185">Reference proteome</keyword>
<dbReference type="EMBL" id="MU860339">
    <property type="protein sequence ID" value="KAK4234693.1"/>
    <property type="molecule type" value="Genomic_DNA"/>
</dbReference>
<evidence type="ECO:0000256" key="2">
    <source>
        <dbReference type="SAM" id="Phobius"/>
    </source>
</evidence>